<gene>
    <name evidence="10" type="ORF">J8A68_001674</name>
</gene>
<dbReference type="PANTHER" id="PTHR43053">
    <property type="entry name" value="GLYCOSIDASE FAMILY 31"/>
    <property type="match status" value="1"/>
</dbReference>
<dbReference type="Pfam" id="PF21365">
    <property type="entry name" value="Glyco_hydro_31_3rd"/>
    <property type="match status" value="1"/>
</dbReference>
<dbReference type="RefSeq" id="XP_049265024.1">
    <property type="nucleotide sequence ID" value="XM_049405351.1"/>
</dbReference>
<dbReference type="Pfam" id="PF01055">
    <property type="entry name" value="Glyco_hydro_31_2nd"/>
    <property type="match status" value="1"/>
</dbReference>
<dbReference type="GeneID" id="73468475"/>
<sequence>MEHYSIDRHVDSDTRFSRGMWELKNGVGINWALEGLKSQTKCAANDEIYSVAATRRINSRGDTLNCPTISTNISSPREGIIGIESYHHVSTYKKSKVPSFTKFEDKDFKAKVVSEDTEDFQTLHSGDEFRAVVSAKPYTIEFKGRDEKSLTKLGYKSIGSVRDSRFDKPGATADKATNYMTAQLHVSVGEKLFGLGERFGPFVKNGQRVETWNEDGGTSSEWTYKSIPFYLSNRGYGVFVDSSSNVVFELQSERTTRVNITVQGEGIRFYIIHGPDPKTVLSRYTELTGKPALPPAWTFGLWLTTSFTTNYDIDTVSSFIQGMKDRDIPLTTFHFDCFWMKGFQWCDFEFDPEYFPDAKKSIADLKSKFDVKVCVWINSYIAQESKLFAEADEKGYLIRYVPEINDGAAYQTDLWQAGMGIVDFTNPDACKWYQEKLERLIDLGVDSFKTDFGERIPCKDVRYHNGADPVGMHNYYTLLYNKVVFEVLERKLGKNQACLFARSATVGGQQYPVHWGGDCESSFEAMAESLRGGLSLCLSGFGFWSHDIGGFEGDPDPAVYKRWCAFGLLSSHSRLHGSDSYRVPWNFDDEASVVLRKFTKLKISLMPYLYKFAIDAHKTGVPVMRAPLLEYPNDPNAVVADTQYFLGDSLLVAPVFTGDDGNVSYYVPKGDWYGFLDGQVRNSPSGEWFEEVHDYKSLPLLVKPNSIIVTAGPFSNHKSPVYEWNKEFMLNIYDISDVGTMTQIPDPNKNGEFACTVFATKISEHEIEIKIDGNFNKPYYVKLLDSSDKDLGVVNGQAKCSGRDELGNCIVEVVGDHVIIKSLFN</sequence>
<keyword evidence="3 6" id="KW-0326">Glycosidase</keyword>
<dbReference type="EC" id="3.2.1.177" evidence="5"/>
<dbReference type="PANTHER" id="PTHR43053:SF4">
    <property type="entry name" value="MYOGENESIS-REGULATING GLYCOSIDASE"/>
    <property type="match status" value="1"/>
</dbReference>
<feature type="domain" description="Glycoside hydrolase family 31 TIM barrel" evidence="7">
    <location>
        <begin position="291"/>
        <end position="611"/>
    </location>
</feature>
<dbReference type="CDD" id="cd14752">
    <property type="entry name" value="GH31_N"/>
    <property type="match status" value="1"/>
</dbReference>
<keyword evidence="2 6" id="KW-0378">Hydrolase</keyword>
<dbReference type="InterPro" id="IPR048395">
    <property type="entry name" value="Glyco_hydro_31_C"/>
</dbReference>
<accession>A0A8J5QTD8</accession>
<comment type="caution">
    <text evidence="10">The sequence shown here is derived from an EMBL/GenBank/DDBJ whole genome shotgun (WGS) entry which is preliminary data.</text>
</comment>
<evidence type="ECO:0000259" key="7">
    <source>
        <dbReference type="Pfam" id="PF01055"/>
    </source>
</evidence>
<feature type="domain" description="Glycosyl hydrolase family 31 C-terminal" evidence="9">
    <location>
        <begin position="620"/>
        <end position="708"/>
    </location>
</feature>
<reference evidence="10 11" key="1">
    <citation type="journal article" date="2021" name="DNA Res.">
        <title>Genome analysis of Candida subhashii reveals its hybrid nature and dual mitochondrial genome conformations.</title>
        <authorList>
            <person name="Mixao V."/>
            <person name="Hegedusova E."/>
            <person name="Saus E."/>
            <person name="Pryszcz L.P."/>
            <person name="Cillingova A."/>
            <person name="Nosek J."/>
            <person name="Gabaldon T."/>
        </authorList>
    </citation>
    <scope>NUCLEOTIDE SEQUENCE [LARGE SCALE GENOMIC DNA]</scope>
    <source>
        <strain evidence="10 11">CBS 10753</strain>
    </source>
</reference>
<evidence type="ECO:0000259" key="9">
    <source>
        <dbReference type="Pfam" id="PF21365"/>
    </source>
</evidence>
<comment type="catalytic activity">
    <reaction evidence="4">
        <text>Hydrolysis of terminal, non-reducing alpha-D-xylose residues with release of alpha-D-xylose.</text>
        <dbReference type="EC" id="3.2.1.177"/>
    </reaction>
</comment>
<dbReference type="InterPro" id="IPR050985">
    <property type="entry name" value="Alpha-glycosidase_related"/>
</dbReference>
<dbReference type="AlphaFoldDB" id="A0A8J5QTD8"/>
<evidence type="ECO:0000313" key="11">
    <source>
        <dbReference type="Proteomes" id="UP000694255"/>
    </source>
</evidence>
<dbReference type="FunFam" id="3.20.20.80:FF:000053">
    <property type="entry name" value="Alpha-xylosidase YicI"/>
    <property type="match status" value="1"/>
</dbReference>
<dbReference type="NCBIfam" id="NF007940">
    <property type="entry name" value="PRK10658.1"/>
    <property type="match status" value="1"/>
</dbReference>
<evidence type="ECO:0000256" key="6">
    <source>
        <dbReference type="RuleBase" id="RU361185"/>
    </source>
</evidence>
<dbReference type="Proteomes" id="UP000694255">
    <property type="component" value="Unassembled WGS sequence"/>
</dbReference>
<dbReference type="GO" id="GO:0005975">
    <property type="term" value="P:carbohydrate metabolic process"/>
    <property type="evidence" value="ECO:0007669"/>
    <property type="project" value="InterPro"/>
</dbReference>
<dbReference type="CDD" id="cd06593">
    <property type="entry name" value="GH31_xylosidase_YicI"/>
    <property type="match status" value="1"/>
</dbReference>
<evidence type="ECO:0000259" key="8">
    <source>
        <dbReference type="Pfam" id="PF13802"/>
    </source>
</evidence>
<dbReference type="InterPro" id="IPR025887">
    <property type="entry name" value="Glyco_hydro_31_N_dom"/>
</dbReference>
<dbReference type="OrthoDB" id="1334205at2759"/>
<organism evidence="10 11">
    <name type="scientific">[Candida] subhashii</name>
    <dbReference type="NCBI Taxonomy" id="561895"/>
    <lineage>
        <taxon>Eukaryota</taxon>
        <taxon>Fungi</taxon>
        <taxon>Dikarya</taxon>
        <taxon>Ascomycota</taxon>
        <taxon>Saccharomycotina</taxon>
        <taxon>Pichiomycetes</taxon>
        <taxon>Debaryomycetaceae</taxon>
        <taxon>Spathaspora</taxon>
    </lineage>
</organism>
<evidence type="ECO:0000256" key="4">
    <source>
        <dbReference type="ARBA" id="ARBA00052064"/>
    </source>
</evidence>
<comment type="similarity">
    <text evidence="1 6">Belongs to the glycosyl hydrolase 31 family.</text>
</comment>
<name>A0A8J5QTD8_9ASCO</name>
<proteinExistence type="inferred from homology"/>
<dbReference type="Pfam" id="PF13802">
    <property type="entry name" value="Gal_mutarotas_2"/>
    <property type="match status" value="1"/>
</dbReference>
<feature type="domain" description="Glycoside hydrolase family 31 N-terminal" evidence="8">
    <location>
        <begin position="72"/>
        <end position="248"/>
    </location>
</feature>
<evidence type="ECO:0000256" key="1">
    <source>
        <dbReference type="ARBA" id="ARBA00007806"/>
    </source>
</evidence>
<dbReference type="GO" id="GO:0061634">
    <property type="term" value="F:alpha-D-xyloside xylohydrolase"/>
    <property type="evidence" value="ECO:0007669"/>
    <property type="project" value="UniProtKB-EC"/>
</dbReference>
<evidence type="ECO:0000256" key="5">
    <source>
        <dbReference type="ARBA" id="ARBA00066962"/>
    </source>
</evidence>
<evidence type="ECO:0000256" key="3">
    <source>
        <dbReference type="ARBA" id="ARBA00023295"/>
    </source>
</evidence>
<evidence type="ECO:0000256" key="2">
    <source>
        <dbReference type="ARBA" id="ARBA00022801"/>
    </source>
</evidence>
<keyword evidence="11" id="KW-1185">Reference proteome</keyword>
<dbReference type="EMBL" id="JAGSYN010000064">
    <property type="protein sequence ID" value="KAG7664792.1"/>
    <property type="molecule type" value="Genomic_DNA"/>
</dbReference>
<dbReference type="InterPro" id="IPR000322">
    <property type="entry name" value="Glyco_hydro_31_TIM"/>
</dbReference>
<evidence type="ECO:0000313" key="10">
    <source>
        <dbReference type="EMBL" id="KAG7664792.1"/>
    </source>
</evidence>
<protein>
    <recommendedName>
        <fullName evidence="5">alpha-D-xyloside xylohydrolase</fullName>
        <ecNumber evidence="5">3.2.1.177</ecNumber>
    </recommendedName>
</protein>